<dbReference type="PRINTS" id="PR00821">
    <property type="entry name" value="TAGLIPASE"/>
</dbReference>
<dbReference type="Gene3D" id="3.40.50.1820">
    <property type="entry name" value="alpha/beta hydrolase"/>
    <property type="match status" value="1"/>
</dbReference>
<protein>
    <recommendedName>
        <fullName evidence="6">Lipase domain-containing protein</fullName>
    </recommendedName>
</protein>
<evidence type="ECO:0000259" key="6">
    <source>
        <dbReference type="Pfam" id="PF00151"/>
    </source>
</evidence>
<evidence type="ECO:0000256" key="5">
    <source>
        <dbReference type="RuleBase" id="RU004262"/>
    </source>
</evidence>
<comment type="similarity">
    <text evidence="2 5">Belongs to the AB hydrolase superfamily. Lipase family.</text>
</comment>
<feature type="domain" description="Lipase" evidence="6">
    <location>
        <begin position="56"/>
        <end position="261"/>
    </location>
</feature>
<dbReference type="SUPFAM" id="SSF53474">
    <property type="entry name" value="alpha/beta-Hydrolases"/>
    <property type="match status" value="1"/>
</dbReference>
<dbReference type="PANTHER" id="PTHR11610">
    <property type="entry name" value="LIPASE"/>
    <property type="match status" value="1"/>
</dbReference>
<dbReference type="InterPro" id="IPR000734">
    <property type="entry name" value="TAG_lipase"/>
</dbReference>
<feature type="non-terminal residue" evidence="7">
    <location>
        <position position="1"/>
    </location>
</feature>
<sequence length="291" mass="32483">MTVLRGSLWGRPMFSSGLKQAEMMMMMNDRQLSYPIVEKFSNDPLFVPGYKCSIKRDIEELVRRTYRGVPDTYLIIVDHSAYTYESADKLRSYERSVLYSYYIGRALGKLLARFNRVGYPSRSFHCIGHSLGAHILGFAGESYFAQTSERIWRITGLDPAGPCFSNAARDVQLRSGNAEYVEVYHCNAGHLGTTNVIGDVDFFFNDRGKIQPDCQEGLSDEDLAKCYHKACVKYWTKSVHQPRIYAAVACPSYEALVDGACDGNSTIAGHSNPGDAKGIYYVSTTSDSTAV</sequence>
<keyword evidence="4" id="KW-0732">Signal</keyword>
<dbReference type="Pfam" id="PF00151">
    <property type="entry name" value="Lipase"/>
    <property type="match status" value="1"/>
</dbReference>
<evidence type="ECO:0000256" key="1">
    <source>
        <dbReference type="ARBA" id="ARBA00004613"/>
    </source>
</evidence>
<keyword evidence="8" id="KW-1185">Reference proteome</keyword>
<accession>A0ABN8J2Q3</accession>
<proteinExistence type="inferred from homology"/>
<dbReference type="InterPro" id="IPR029058">
    <property type="entry name" value="AB_hydrolase_fold"/>
</dbReference>
<evidence type="ECO:0000256" key="3">
    <source>
        <dbReference type="ARBA" id="ARBA00022525"/>
    </source>
</evidence>
<evidence type="ECO:0000313" key="7">
    <source>
        <dbReference type="EMBL" id="CAH2071813.1"/>
    </source>
</evidence>
<gene>
    <name evidence="7" type="ORF">IPOD504_LOCUS15280</name>
</gene>
<evidence type="ECO:0000256" key="4">
    <source>
        <dbReference type="ARBA" id="ARBA00022729"/>
    </source>
</evidence>
<reference evidence="7" key="1">
    <citation type="submission" date="2022-03" db="EMBL/GenBank/DDBJ databases">
        <authorList>
            <person name="Martin H S."/>
        </authorList>
    </citation>
    <scope>NUCLEOTIDE SEQUENCE</scope>
</reference>
<keyword evidence="3" id="KW-0964">Secreted</keyword>
<evidence type="ECO:0000313" key="8">
    <source>
        <dbReference type="Proteomes" id="UP000837857"/>
    </source>
</evidence>
<dbReference type="PANTHER" id="PTHR11610:SF149">
    <property type="entry name" value="FI01450P-RELATED"/>
    <property type="match status" value="1"/>
</dbReference>
<name>A0ABN8J2Q3_9NEOP</name>
<dbReference type="InterPro" id="IPR013818">
    <property type="entry name" value="Lipase"/>
</dbReference>
<dbReference type="Proteomes" id="UP000837857">
    <property type="component" value="Chromosome 6"/>
</dbReference>
<comment type="subcellular location">
    <subcellularLocation>
        <location evidence="1">Secreted</location>
    </subcellularLocation>
</comment>
<organism evidence="7 8">
    <name type="scientific">Iphiclides podalirius</name>
    <name type="common">scarce swallowtail</name>
    <dbReference type="NCBI Taxonomy" id="110791"/>
    <lineage>
        <taxon>Eukaryota</taxon>
        <taxon>Metazoa</taxon>
        <taxon>Ecdysozoa</taxon>
        <taxon>Arthropoda</taxon>
        <taxon>Hexapoda</taxon>
        <taxon>Insecta</taxon>
        <taxon>Pterygota</taxon>
        <taxon>Neoptera</taxon>
        <taxon>Endopterygota</taxon>
        <taxon>Lepidoptera</taxon>
        <taxon>Glossata</taxon>
        <taxon>Ditrysia</taxon>
        <taxon>Papilionoidea</taxon>
        <taxon>Papilionidae</taxon>
        <taxon>Papilioninae</taxon>
        <taxon>Iphiclides</taxon>
    </lineage>
</organism>
<evidence type="ECO:0000256" key="2">
    <source>
        <dbReference type="ARBA" id="ARBA00010701"/>
    </source>
</evidence>
<dbReference type="EMBL" id="OW152818">
    <property type="protein sequence ID" value="CAH2071813.1"/>
    <property type="molecule type" value="Genomic_DNA"/>
</dbReference>